<dbReference type="RefSeq" id="WP_338484701.1">
    <property type="nucleotide sequence ID" value="NZ_CP144914.1"/>
</dbReference>
<keyword evidence="2" id="KW-1185">Reference proteome</keyword>
<evidence type="ECO:0000313" key="2">
    <source>
        <dbReference type="Proteomes" id="UP000321816"/>
    </source>
</evidence>
<accession>A0AAJ8LRU2</accession>
<dbReference type="Proteomes" id="UP000321816">
    <property type="component" value="Chromosome"/>
</dbReference>
<name>A0AAJ8LRU2_9BACI</name>
<dbReference type="KEGG" id="ahal:FTX54_011780"/>
<dbReference type="AlphaFoldDB" id="A0AAJ8LRU2"/>
<sequence length="113" mass="12943">MEEISSFLRLTPCGIFQSPSSTGVRRFPLRFDFPIQKARWLNQEGTKVETNTNTELGSYAKKGDLAFRLTMTEHNFTLKACEPGLNARSFKGEISFFVRYSLFSPNVRKNPEL</sequence>
<gene>
    <name evidence="1" type="ORF">FTX54_011780</name>
</gene>
<evidence type="ECO:0000313" key="1">
    <source>
        <dbReference type="EMBL" id="WWD79096.1"/>
    </source>
</evidence>
<reference evidence="1 2" key="1">
    <citation type="submission" date="2024-01" db="EMBL/GenBank/DDBJ databases">
        <title>Complete Genome Sequence of Alkalicoccus halolimnae BZ-SZ-XJ29T, a Moderately Halophilic Bacterium Isolated from a Salt Lake.</title>
        <authorList>
            <person name="Zhao B."/>
        </authorList>
    </citation>
    <scope>NUCLEOTIDE SEQUENCE [LARGE SCALE GENOMIC DNA]</scope>
    <source>
        <strain evidence="1 2">BZ-SZ-XJ29</strain>
    </source>
</reference>
<proteinExistence type="predicted"/>
<dbReference type="EMBL" id="CP144914">
    <property type="protein sequence ID" value="WWD79096.1"/>
    <property type="molecule type" value="Genomic_DNA"/>
</dbReference>
<organism evidence="1 2">
    <name type="scientific">Alkalicoccus halolimnae</name>
    <dbReference type="NCBI Taxonomy" id="1667239"/>
    <lineage>
        <taxon>Bacteria</taxon>
        <taxon>Bacillati</taxon>
        <taxon>Bacillota</taxon>
        <taxon>Bacilli</taxon>
        <taxon>Bacillales</taxon>
        <taxon>Bacillaceae</taxon>
        <taxon>Alkalicoccus</taxon>
    </lineage>
</organism>
<protein>
    <submittedName>
        <fullName evidence="1">Uncharacterized protein</fullName>
    </submittedName>
</protein>